<dbReference type="Gene3D" id="3.90.320.10">
    <property type="match status" value="1"/>
</dbReference>
<dbReference type="SUPFAM" id="SSF52980">
    <property type="entry name" value="Restriction endonuclease-like"/>
    <property type="match status" value="1"/>
</dbReference>
<sequence>MPNRTLFVLSSSRNVRDFYSNELGANSLLPKSISIADFFTQIIYVPNRRCATQIECLLHMQTAISKVKNISKILNIKDEFLLFLKNSHYLFSFFKELSREKCSISDLNMADTYASYEEHLAILDNLGRIYKKSLEELNLYDDIVVSDCYEINLNFINNFDKIEFRLDGNLTALDWEILIKVSEQIPFIISVDCSKFNQKIIKEITHFTGLNLKIGYSYKINLSDRIIEEEIKLNTQPTINLKGFSLRSLQAAFVFDEISKMVKSGIEPQNIAVILPDESFALILQNLDENNMLNYAMGKSLKNSPIYIILHSIKEAVIEELEYEFDENYIKKAKNPNQIIATLNDFKLPVQLYGDIKNIFYSKADFDSFENLIKSISNCVKIDSEVAEIIQGELFTIKNLLRQIELKFSDIFELFLLNISTKTQSMVGGGLVTAMGILESRSKAYDGVIIVDFNDSFVPKRSHKEMFLSSSVRKNAGLISHSDRENLQRFYYESLINRAKMVSISYVENDEQMVSRFIKDFKNITHIQIPQISYENSLYKGGKSIILEPSQIILEHDFFDSPISFSRLNTYIKCPRQYYYKYIKNISQDRFSDKEAVEFGSAVHNALQEYFEKSLDKFNKDEFLKLYSKYEDSDTTLKNELFKIKLDEFEIEQNSHFDDGFSVLGCEMEIEAKFNGIPIKGKIDRVDIKGDEIWLIDYKSGSVDGASLQLAFYEALYMAKFNREAKGFFYSLQDNKFTPNKKSIDELSNTLKKLKDINKSKIPFSQNTNSCVYCPYTQICLRELK</sequence>
<evidence type="ECO:0000313" key="2">
    <source>
        <dbReference type="EMBL" id="ARR00259.1"/>
    </source>
</evidence>
<protein>
    <submittedName>
        <fullName evidence="2">Exonuclease V, helicase AddB</fullName>
        <ecNumber evidence="2">3.1.11.5</ecNumber>
    </submittedName>
</protein>
<dbReference type="InterPro" id="IPR011604">
    <property type="entry name" value="PDDEXK-like_dom_sf"/>
</dbReference>
<dbReference type="Proteomes" id="UP000194260">
    <property type="component" value="Chromosome"/>
</dbReference>
<proteinExistence type="predicted"/>
<feature type="domain" description="PD-(D/E)XK endonuclease-like" evidence="1">
    <location>
        <begin position="563"/>
        <end position="780"/>
    </location>
</feature>
<keyword evidence="2" id="KW-0269">Exonuclease</keyword>
<name>A0A1X9SVV9_9BACT</name>
<accession>A0A1X9SVV9</accession>
<keyword evidence="2" id="KW-0547">Nucleotide-binding</keyword>
<dbReference type="SUPFAM" id="SSF52540">
    <property type="entry name" value="P-loop containing nucleoside triphosphate hydrolases"/>
    <property type="match status" value="1"/>
</dbReference>
<dbReference type="AlphaFoldDB" id="A0A1X9SVV9"/>
<dbReference type="InterPro" id="IPR038726">
    <property type="entry name" value="PDDEXK_AddAB-type"/>
</dbReference>
<keyword evidence="2" id="KW-0067">ATP-binding</keyword>
<dbReference type="KEGG" id="camy:CSUIS_0418"/>
<dbReference type="GO" id="GO:0008854">
    <property type="term" value="F:exodeoxyribonuclease V activity"/>
    <property type="evidence" value="ECO:0007669"/>
    <property type="project" value="UniProtKB-EC"/>
</dbReference>
<dbReference type="InterPro" id="IPR027417">
    <property type="entry name" value="P-loop_NTPase"/>
</dbReference>
<evidence type="ECO:0000313" key="3">
    <source>
        <dbReference type="Proteomes" id="UP000194260"/>
    </source>
</evidence>
<dbReference type="EMBL" id="CP018789">
    <property type="protein sequence ID" value="ARR00259.1"/>
    <property type="molecule type" value="Genomic_DNA"/>
</dbReference>
<keyword evidence="2" id="KW-0347">Helicase</keyword>
<dbReference type="Pfam" id="PF12705">
    <property type="entry name" value="PDDEXK_1"/>
    <property type="match status" value="1"/>
</dbReference>
<keyword evidence="2" id="KW-0540">Nuclease</keyword>
<dbReference type="STRING" id="1660073.CSUIS_0418"/>
<keyword evidence="2" id="KW-0378">Hydrolase</keyword>
<gene>
    <name evidence="2" type="primary">addB</name>
    <name evidence="2" type="ORF">CSUIS_0418</name>
</gene>
<evidence type="ECO:0000259" key="1">
    <source>
        <dbReference type="Pfam" id="PF12705"/>
    </source>
</evidence>
<reference evidence="3" key="1">
    <citation type="journal article" date="2017" name="Genome Biol. Evol.">
        <title>Comparative Genomic Analysis Identifies a Campylobacter Clade Deficient in Selenium Metabolism.</title>
        <authorList>
            <person name="Miller W.G."/>
            <person name="Yee E."/>
            <person name="Lopes B.S."/>
            <person name="Chapman M.H."/>
            <person name="Huynh S."/>
            <person name="Bono J.L."/>
            <person name="Parker C.T."/>
            <person name="Strachan N.J.C."/>
            <person name="Forbes K.J."/>
        </authorList>
    </citation>
    <scope>NUCLEOTIDE SEQUENCE [LARGE SCALE GENOMIC DNA]</scope>
    <source>
        <strain evidence="3">RM6137</strain>
    </source>
</reference>
<dbReference type="InterPro" id="IPR011335">
    <property type="entry name" value="Restrct_endonuc-II-like"/>
</dbReference>
<dbReference type="GO" id="GO:0004386">
    <property type="term" value="F:helicase activity"/>
    <property type="evidence" value="ECO:0007669"/>
    <property type="project" value="UniProtKB-KW"/>
</dbReference>
<dbReference type="EC" id="3.1.11.5" evidence="2"/>
<organism evidence="2 3">
    <name type="scientific">Campylobacter porcelli</name>
    <dbReference type="NCBI Taxonomy" id="1660073"/>
    <lineage>
        <taxon>Bacteria</taxon>
        <taxon>Pseudomonadati</taxon>
        <taxon>Campylobacterota</taxon>
        <taxon>Epsilonproteobacteria</taxon>
        <taxon>Campylobacterales</taxon>
        <taxon>Campylobacteraceae</taxon>
        <taxon>Campylobacter</taxon>
    </lineage>
</organism>